<dbReference type="Gene3D" id="3.30.700.10">
    <property type="entry name" value="Glycoprotein, Type 4 Pilin"/>
    <property type="match status" value="1"/>
</dbReference>
<dbReference type="PRINTS" id="PR00813">
    <property type="entry name" value="BCTERIALGSPG"/>
</dbReference>
<dbReference type="InterPro" id="IPR000983">
    <property type="entry name" value="Bac_GSPG_pilin"/>
</dbReference>
<dbReference type="Pfam" id="PF07963">
    <property type="entry name" value="N_methyl"/>
    <property type="match status" value="1"/>
</dbReference>
<keyword evidence="3" id="KW-1185">Reference proteome</keyword>
<dbReference type="SUPFAM" id="SSF54523">
    <property type="entry name" value="Pili subunits"/>
    <property type="match status" value="1"/>
</dbReference>
<dbReference type="Proteomes" id="UP000027982">
    <property type="component" value="Chromosome"/>
</dbReference>
<proteinExistence type="predicted"/>
<keyword evidence="1" id="KW-0488">Methylation</keyword>
<dbReference type="EMBL" id="CP007139">
    <property type="protein sequence ID" value="AIE86164.1"/>
    <property type="molecule type" value="Genomic_DNA"/>
</dbReference>
<organism evidence="2 3">
    <name type="scientific">Fimbriimonas ginsengisoli Gsoil 348</name>
    <dbReference type="NCBI Taxonomy" id="661478"/>
    <lineage>
        <taxon>Bacteria</taxon>
        <taxon>Bacillati</taxon>
        <taxon>Armatimonadota</taxon>
        <taxon>Fimbriimonadia</taxon>
        <taxon>Fimbriimonadales</taxon>
        <taxon>Fimbriimonadaceae</taxon>
        <taxon>Fimbriimonas</taxon>
    </lineage>
</organism>
<dbReference type="GO" id="GO:0015627">
    <property type="term" value="C:type II protein secretion system complex"/>
    <property type="evidence" value="ECO:0007669"/>
    <property type="project" value="InterPro"/>
</dbReference>
<evidence type="ECO:0000313" key="2">
    <source>
        <dbReference type="EMBL" id="AIE86164.1"/>
    </source>
</evidence>
<dbReference type="eggNOG" id="COG2165">
    <property type="taxonomic scope" value="Bacteria"/>
</dbReference>
<dbReference type="RefSeq" id="WP_025225294.1">
    <property type="nucleotide sequence ID" value="NZ_CP007139.1"/>
</dbReference>
<dbReference type="GO" id="GO:0015628">
    <property type="term" value="P:protein secretion by the type II secretion system"/>
    <property type="evidence" value="ECO:0007669"/>
    <property type="project" value="InterPro"/>
</dbReference>
<dbReference type="PANTHER" id="PTHR30093">
    <property type="entry name" value="GENERAL SECRETION PATHWAY PROTEIN G"/>
    <property type="match status" value="1"/>
</dbReference>
<dbReference type="InterPro" id="IPR045584">
    <property type="entry name" value="Pilin-like"/>
</dbReference>
<reference evidence="2 3" key="1">
    <citation type="journal article" date="2014" name="PLoS ONE">
        <title>The first complete genome sequence of the class fimbriimonadia in the phylum armatimonadetes.</title>
        <authorList>
            <person name="Hu Z.Y."/>
            <person name="Wang Y.Z."/>
            <person name="Im W.T."/>
            <person name="Wang S.Y."/>
            <person name="Zhao G.P."/>
            <person name="Zheng H.J."/>
            <person name="Quan Z.X."/>
        </authorList>
    </citation>
    <scope>NUCLEOTIDE SEQUENCE [LARGE SCALE GENOMIC DNA]</scope>
    <source>
        <strain evidence="2">Gsoil 348</strain>
    </source>
</reference>
<dbReference type="HOGENOM" id="CLU_041661_1_0_0"/>
<sequence length="266" mass="29059">MKQKAFTLIELLVVIAIIAILAAILFPVFAQAKAAAKKTQSLSNIKQVALATLMYNNDSDDVFVANGEPGPDNGWGWQMTWTVHVQPYMKNMDMLRDPSDTHAIVDGTGPRYSYWANGILGWGNGWEFRGVINASRSWFEMNPRSGTAVTKPAETIMFCTRTKVAPGSWQTTLEGAFSPWDGIITIADGTDMGVVLPGQKPDPWGKPDPTYKGLIDDTYSGQSVFSFVDGHAKAMKPSQTVDMGAPGAGGAISHKFTKMWDSLRDY</sequence>
<gene>
    <name evidence="2" type="ORF">OP10G_2796</name>
</gene>
<dbReference type="AlphaFoldDB" id="A0A068NX24"/>
<accession>A0A068NX24</accession>
<evidence type="ECO:0000256" key="1">
    <source>
        <dbReference type="ARBA" id="ARBA00022481"/>
    </source>
</evidence>
<name>A0A068NX24_FIMGI</name>
<dbReference type="InterPro" id="IPR012902">
    <property type="entry name" value="N_methyl_site"/>
</dbReference>
<dbReference type="STRING" id="661478.OP10G_2796"/>
<evidence type="ECO:0008006" key="4">
    <source>
        <dbReference type="Google" id="ProtNLM"/>
    </source>
</evidence>
<dbReference type="NCBIfam" id="TIGR02532">
    <property type="entry name" value="IV_pilin_GFxxxE"/>
    <property type="match status" value="1"/>
</dbReference>
<evidence type="ECO:0000313" key="3">
    <source>
        <dbReference type="Proteomes" id="UP000027982"/>
    </source>
</evidence>
<protein>
    <recommendedName>
        <fullName evidence="4">Prepilin-type N-terminal cleavage/methylation domain-containing protein</fullName>
    </recommendedName>
</protein>
<dbReference type="KEGG" id="fgi:OP10G_2796"/>